<accession>A0AAV2N2Y8</accession>
<evidence type="ECO:0000313" key="2">
    <source>
        <dbReference type="Proteomes" id="UP001497644"/>
    </source>
</evidence>
<reference evidence="1 2" key="1">
    <citation type="submission" date="2024-04" db="EMBL/GenBank/DDBJ databases">
        <authorList>
            <consortium name="Molecular Ecology Group"/>
        </authorList>
    </citation>
    <scope>NUCLEOTIDE SEQUENCE [LARGE SCALE GENOMIC DNA]</scope>
</reference>
<proteinExistence type="predicted"/>
<gene>
    <name evidence="1" type="ORF">LPLAT_LOCUS373</name>
</gene>
<protein>
    <submittedName>
        <fullName evidence="1">Uncharacterized protein</fullName>
    </submittedName>
</protein>
<dbReference type="EMBL" id="OZ034824">
    <property type="protein sequence ID" value="CAL1673488.1"/>
    <property type="molecule type" value="Genomic_DNA"/>
</dbReference>
<organism evidence="1 2">
    <name type="scientific">Lasius platythorax</name>
    <dbReference type="NCBI Taxonomy" id="488582"/>
    <lineage>
        <taxon>Eukaryota</taxon>
        <taxon>Metazoa</taxon>
        <taxon>Ecdysozoa</taxon>
        <taxon>Arthropoda</taxon>
        <taxon>Hexapoda</taxon>
        <taxon>Insecta</taxon>
        <taxon>Pterygota</taxon>
        <taxon>Neoptera</taxon>
        <taxon>Endopterygota</taxon>
        <taxon>Hymenoptera</taxon>
        <taxon>Apocrita</taxon>
        <taxon>Aculeata</taxon>
        <taxon>Formicoidea</taxon>
        <taxon>Formicidae</taxon>
        <taxon>Formicinae</taxon>
        <taxon>Lasius</taxon>
        <taxon>Lasius</taxon>
    </lineage>
</organism>
<name>A0AAV2N2Y8_9HYME</name>
<sequence>MKMNFSPKCKNLLRTDLSTDVRQEDRDGRPEDEEPDFIHVESRWRNGDFAGARRQGRSLFAVAGRPHVNHVHREERLAAFSDRIATRSVDERSRTKVTGTSGFDRKVTRFRRGRDCKRSRSMSRGVIDANLGRRNSTLIVLRSRKMRFSRRTCRVHAC</sequence>
<keyword evidence="2" id="KW-1185">Reference proteome</keyword>
<evidence type="ECO:0000313" key="1">
    <source>
        <dbReference type="EMBL" id="CAL1673488.1"/>
    </source>
</evidence>
<dbReference type="AlphaFoldDB" id="A0AAV2N2Y8"/>
<dbReference type="Proteomes" id="UP001497644">
    <property type="component" value="Chromosome 1"/>
</dbReference>